<feature type="transmembrane region" description="Helical" evidence="1">
    <location>
        <begin position="135"/>
        <end position="154"/>
    </location>
</feature>
<feature type="transmembrane region" description="Helical" evidence="1">
    <location>
        <begin position="331"/>
        <end position="353"/>
    </location>
</feature>
<dbReference type="InterPro" id="IPR046623">
    <property type="entry name" value="DUF6536"/>
</dbReference>
<proteinExistence type="predicted"/>
<evidence type="ECO:0000259" key="2">
    <source>
        <dbReference type="Pfam" id="PF20163"/>
    </source>
</evidence>
<keyword evidence="1" id="KW-0812">Transmembrane</keyword>
<feature type="transmembrane region" description="Helical" evidence="1">
    <location>
        <begin position="540"/>
        <end position="559"/>
    </location>
</feature>
<dbReference type="EMBL" id="JAGMVJ010000018">
    <property type="protein sequence ID" value="KAH7077439.1"/>
    <property type="molecule type" value="Genomic_DNA"/>
</dbReference>
<sequence length="693" mass="76954">MSETSPPSSPKVTPLPSRPAFKRWWSGARLCLLTSSIILAINLTVLVVATTKKGTGGAGLRQVLYEGDCNTVDKLNTGYHVVISTMSTTLLACCSYCMQQLNAPTRDDVERAHARRRWLDIGVWSMRNLRGIRKWRMLLWCLLAVLSLPQHLFYNSAIFASTISNRYLTTVVNRTFVEDLDFTAYEEKVSHSQYLQNLDPETSSFLQKAYNETIRLRQLLRSGGMEKMSQTSCRNAYMKSYSTRGGLLLVQDVEGTPVPQDWTHYDIGTTPNWMCSQGLVWGISPCDSISMMDAIEHDVDSTTWDPLFATATVKYCLSEKVPERCKLQSSLLIMLIVLISVAGMVGVMLVMVIRDDTRPLLTVGDAIASFLRSSDPWTQEMCMASRRDFQNVPRKGEAWCFQPTRHRSARKRLYAATSGRTWLICTITYLAALSALSYLLSISIDSRGRHFDWGAILKLGVGKINDMAFVGSWPVNGFMMHVLIANIAQPVLSFIYFSYNGLFTSMAAAVEWESSVLVRKGLRVSGEPEGKQRGSHFLQLPYRFAVPLMALSGLLHWLVSQSIFLVSIHTYGYDEELRKWTQLASTPAVPYTYTAVGYSPMAIMLVLAVGVFLLVLLLLAGSVKLRTAAPIVGSCSAAIAAACHVRTGEDGSLTAISRVQWGVTSRSKEAGEVGHCSFSKNDVTSPKRGSQYS</sequence>
<dbReference type="Pfam" id="PF20163">
    <property type="entry name" value="DUF6536"/>
    <property type="match status" value="1"/>
</dbReference>
<dbReference type="PANTHER" id="PTHR35395">
    <property type="entry name" value="DUF6536 DOMAIN-CONTAINING PROTEIN"/>
    <property type="match status" value="1"/>
</dbReference>
<evidence type="ECO:0000313" key="3">
    <source>
        <dbReference type="EMBL" id="KAH7077439.1"/>
    </source>
</evidence>
<feature type="transmembrane region" description="Helical" evidence="1">
    <location>
        <begin position="24"/>
        <end position="49"/>
    </location>
</feature>
<feature type="domain" description="DUF6536" evidence="2">
    <location>
        <begin position="24"/>
        <end position="177"/>
    </location>
</feature>
<reference evidence="3" key="1">
    <citation type="journal article" date="2021" name="Nat. Commun.">
        <title>Genetic determinants of endophytism in the Arabidopsis root mycobiome.</title>
        <authorList>
            <person name="Mesny F."/>
            <person name="Miyauchi S."/>
            <person name="Thiergart T."/>
            <person name="Pickel B."/>
            <person name="Atanasova L."/>
            <person name="Karlsson M."/>
            <person name="Huettel B."/>
            <person name="Barry K.W."/>
            <person name="Haridas S."/>
            <person name="Chen C."/>
            <person name="Bauer D."/>
            <person name="Andreopoulos W."/>
            <person name="Pangilinan J."/>
            <person name="LaButti K."/>
            <person name="Riley R."/>
            <person name="Lipzen A."/>
            <person name="Clum A."/>
            <person name="Drula E."/>
            <person name="Henrissat B."/>
            <person name="Kohler A."/>
            <person name="Grigoriev I.V."/>
            <person name="Martin F.M."/>
            <person name="Hacquard S."/>
        </authorList>
    </citation>
    <scope>NUCLEOTIDE SEQUENCE</scope>
    <source>
        <strain evidence="3">MPI-SDFR-AT-0120</strain>
    </source>
</reference>
<feature type="transmembrane region" description="Helical" evidence="1">
    <location>
        <begin position="421"/>
        <end position="444"/>
    </location>
</feature>
<dbReference type="OrthoDB" id="5429634at2759"/>
<evidence type="ECO:0000256" key="1">
    <source>
        <dbReference type="SAM" id="Phobius"/>
    </source>
</evidence>
<name>A0A8K0VUI9_9PLEO</name>
<gene>
    <name evidence="3" type="ORF">FB567DRAFT_608536</name>
</gene>
<dbReference type="Proteomes" id="UP000813461">
    <property type="component" value="Unassembled WGS sequence"/>
</dbReference>
<keyword evidence="4" id="KW-1185">Reference proteome</keyword>
<keyword evidence="1" id="KW-0472">Membrane</keyword>
<keyword evidence="1" id="KW-1133">Transmembrane helix</keyword>
<feature type="transmembrane region" description="Helical" evidence="1">
    <location>
        <begin position="601"/>
        <end position="620"/>
    </location>
</feature>
<comment type="caution">
    <text evidence="3">The sequence shown here is derived from an EMBL/GenBank/DDBJ whole genome shotgun (WGS) entry which is preliminary data.</text>
</comment>
<protein>
    <recommendedName>
        <fullName evidence="2">DUF6536 domain-containing protein</fullName>
    </recommendedName>
</protein>
<organism evidence="3 4">
    <name type="scientific">Paraphoma chrysanthemicola</name>
    <dbReference type="NCBI Taxonomy" id="798071"/>
    <lineage>
        <taxon>Eukaryota</taxon>
        <taxon>Fungi</taxon>
        <taxon>Dikarya</taxon>
        <taxon>Ascomycota</taxon>
        <taxon>Pezizomycotina</taxon>
        <taxon>Dothideomycetes</taxon>
        <taxon>Pleosporomycetidae</taxon>
        <taxon>Pleosporales</taxon>
        <taxon>Pleosporineae</taxon>
        <taxon>Phaeosphaeriaceae</taxon>
        <taxon>Paraphoma</taxon>
    </lineage>
</organism>
<dbReference type="AlphaFoldDB" id="A0A8K0VUI9"/>
<dbReference type="PANTHER" id="PTHR35395:SF1">
    <property type="entry name" value="DUF6536 DOMAIN-CONTAINING PROTEIN"/>
    <property type="match status" value="1"/>
</dbReference>
<feature type="transmembrane region" description="Helical" evidence="1">
    <location>
        <begin position="478"/>
        <end position="497"/>
    </location>
</feature>
<evidence type="ECO:0000313" key="4">
    <source>
        <dbReference type="Proteomes" id="UP000813461"/>
    </source>
</evidence>
<accession>A0A8K0VUI9</accession>